<keyword evidence="2" id="KW-1185">Reference proteome</keyword>
<dbReference type="EMBL" id="JABACI010000003">
    <property type="protein sequence ID" value="NLP84305.1"/>
    <property type="molecule type" value="Genomic_DNA"/>
</dbReference>
<sequence length="205" mass="20809">MTLASWTDSEWVWGGADGGPGIGTSEFVVLQNTLSPTNGEGTTGWVEEPDNPGGELVFSPLTAGDDILALTPGETFYAPVALKTSDASIAGTVDLLGALPATGVVIDDPAGTLWTSLQVRVALEIQAAADAAPTCDQAFFDAAGVIPIVAAGGVGSAGAPDQPISGGGDDVHYYCFEISLPDNALTQTLQGRTVAPAWQFLSTSV</sequence>
<protein>
    <submittedName>
        <fullName evidence="1">Acyl-CoA dehydrogenase</fullName>
    </submittedName>
</protein>
<dbReference type="Proteomes" id="UP001429745">
    <property type="component" value="Unassembled WGS sequence"/>
</dbReference>
<accession>A0ABX1KCE8</accession>
<organism evidence="1 2">
    <name type="scientific">Microbacterium salsuginis</name>
    <dbReference type="NCBI Taxonomy" id="2722803"/>
    <lineage>
        <taxon>Bacteria</taxon>
        <taxon>Bacillati</taxon>
        <taxon>Actinomycetota</taxon>
        <taxon>Actinomycetes</taxon>
        <taxon>Micrococcales</taxon>
        <taxon>Microbacteriaceae</taxon>
        <taxon>Microbacterium</taxon>
    </lineage>
</organism>
<proteinExistence type="predicted"/>
<reference evidence="1 2" key="1">
    <citation type="submission" date="2020-04" db="EMBL/GenBank/DDBJ databases">
        <title>CFH 90308 Microbacterium sp.</title>
        <authorList>
            <person name="Nie G."/>
            <person name="Ming H."/>
            <person name="Xia T."/>
        </authorList>
    </citation>
    <scope>NUCLEOTIDE SEQUENCE [LARGE SCALE GENOMIC DNA]</scope>
    <source>
        <strain evidence="1 2">CFH 90308</strain>
    </source>
</reference>
<gene>
    <name evidence="1" type="ORF">HF576_10620</name>
</gene>
<evidence type="ECO:0000313" key="2">
    <source>
        <dbReference type="Proteomes" id="UP001429745"/>
    </source>
</evidence>
<evidence type="ECO:0000313" key="1">
    <source>
        <dbReference type="EMBL" id="NLP84305.1"/>
    </source>
</evidence>
<name>A0ABX1KCE8_9MICO</name>
<comment type="caution">
    <text evidence="1">The sequence shown here is derived from an EMBL/GenBank/DDBJ whole genome shotgun (WGS) entry which is preliminary data.</text>
</comment>